<feature type="transmembrane region" description="Helical" evidence="1">
    <location>
        <begin position="90"/>
        <end position="108"/>
    </location>
</feature>
<keyword evidence="3" id="KW-1185">Reference proteome</keyword>
<keyword evidence="1" id="KW-0472">Membrane</keyword>
<dbReference type="RefSeq" id="WP_283079042.1">
    <property type="nucleotide sequence ID" value="NZ_CP121672.1"/>
</dbReference>
<protein>
    <submittedName>
        <fullName evidence="2">TrbC/VirB2 family protein</fullName>
    </submittedName>
</protein>
<dbReference type="Pfam" id="PF04956">
    <property type="entry name" value="TrbC"/>
    <property type="match status" value="1"/>
</dbReference>
<sequence>MIKRLKDNKIFKKSVQFMTFGAITAAPGLVFAAESPEAMFENVLDGIGNLILGLSIPAATVAIMVYGLMYKFSGTNQHRKSEIVESMKGTGGILILVLTAGVIMKWIGGLVM</sequence>
<evidence type="ECO:0000256" key="1">
    <source>
        <dbReference type="SAM" id="Phobius"/>
    </source>
</evidence>
<reference evidence="2 3" key="1">
    <citation type="submission" date="2023-04" db="EMBL/GenBank/DDBJ databases">
        <title>Genome sequence of Halobacillus naozhouensis KACC 21980.</title>
        <authorList>
            <person name="Kim S."/>
            <person name="Heo J."/>
            <person name="Kwon S.-W."/>
        </authorList>
    </citation>
    <scope>NUCLEOTIDE SEQUENCE [LARGE SCALE GENOMIC DNA]</scope>
    <source>
        <strain evidence="2 3">KCTC 13234</strain>
        <plasmid evidence="2 3">unnamed</plasmid>
    </source>
</reference>
<accession>A0ABY8J8B0</accession>
<dbReference type="InterPro" id="IPR007039">
    <property type="entry name" value="TrbC/VirB2"/>
</dbReference>
<evidence type="ECO:0000313" key="3">
    <source>
        <dbReference type="Proteomes" id="UP001221597"/>
    </source>
</evidence>
<keyword evidence="1" id="KW-1133">Transmembrane helix</keyword>
<keyword evidence="2" id="KW-0614">Plasmid</keyword>
<gene>
    <name evidence="2" type="ORF">P9989_21480</name>
</gene>
<keyword evidence="1" id="KW-0812">Transmembrane</keyword>
<dbReference type="Proteomes" id="UP001221597">
    <property type="component" value="Plasmid unnamed"/>
</dbReference>
<proteinExistence type="predicted"/>
<name>A0ABY8J8B0_9BACI</name>
<dbReference type="EMBL" id="CP121672">
    <property type="protein sequence ID" value="WFT77106.1"/>
    <property type="molecule type" value="Genomic_DNA"/>
</dbReference>
<geneLocation type="plasmid" evidence="2 3">
    <name>unnamed</name>
</geneLocation>
<feature type="transmembrane region" description="Helical" evidence="1">
    <location>
        <begin position="48"/>
        <end position="69"/>
    </location>
</feature>
<evidence type="ECO:0000313" key="2">
    <source>
        <dbReference type="EMBL" id="WFT77106.1"/>
    </source>
</evidence>
<organism evidence="2 3">
    <name type="scientific">Halobacillus naozhouensis</name>
    <dbReference type="NCBI Taxonomy" id="554880"/>
    <lineage>
        <taxon>Bacteria</taxon>
        <taxon>Bacillati</taxon>
        <taxon>Bacillota</taxon>
        <taxon>Bacilli</taxon>
        <taxon>Bacillales</taxon>
        <taxon>Bacillaceae</taxon>
        <taxon>Halobacillus</taxon>
    </lineage>
</organism>